<reference evidence="11 12" key="1">
    <citation type="submission" date="2016-07" db="EMBL/GenBank/DDBJ databases">
        <title>Pervasive Adenine N6-methylation of Active Genes in Fungi.</title>
        <authorList>
            <consortium name="DOE Joint Genome Institute"/>
            <person name="Mondo S.J."/>
            <person name="Dannebaum R.O."/>
            <person name="Kuo R.C."/>
            <person name="Labutti K."/>
            <person name="Haridas S."/>
            <person name="Kuo A."/>
            <person name="Salamov A."/>
            <person name="Ahrendt S.R."/>
            <person name="Lipzen A."/>
            <person name="Sullivan W."/>
            <person name="Andreopoulos W.B."/>
            <person name="Clum A."/>
            <person name="Lindquist E."/>
            <person name="Daum C."/>
            <person name="Ramamoorthy G.K."/>
            <person name="Gryganskyi A."/>
            <person name="Culley D."/>
            <person name="Magnuson J.K."/>
            <person name="James T.Y."/>
            <person name="O'Malley M.A."/>
            <person name="Stajich J.E."/>
            <person name="Spatafora J.W."/>
            <person name="Visel A."/>
            <person name="Grigoriev I.V."/>
        </authorList>
    </citation>
    <scope>NUCLEOTIDE SEQUENCE [LARGE SCALE GENOMIC DNA]</scope>
    <source>
        <strain evidence="11 12">62-1032</strain>
    </source>
</reference>
<feature type="region of interest" description="Disordered" evidence="10">
    <location>
        <begin position="213"/>
        <end position="238"/>
    </location>
</feature>
<dbReference type="Pfam" id="PF08294">
    <property type="entry name" value="TIM21"/>
    <property type="match status" value="1"/>
</dbReference>
<evidence type="ECO:0000256" key="3">
    <source>
        <dbReference type="ARBA" id="ARBA00020726"/>
    </source>
</evidence>
<evidence type="ECO:0000313" key="12">
    <source>
        <dbReference type="Proteomes" id="UP000193467"/>
    </source>
</evidence>
<feature type="region of interest" description="Disordered" evidence="10">
    <location>
        <begin position="10"/>
        <end position="60"/>
    </location>
</feature>
<protein>
    <recommendedName>
        <fullName evidence="3 9">Mitochondrial import inner membrane translocase subunit Tim21</fullName>
    </recommendedName>
</protein>
<dbReference type="EMBL" id="MCGR01000003">
    <property type="protein sequence ID" value="ORY90809.1"/>
    <property type="molecule type" value="Genomic_DNA"/>
</dbReference>
<evidence type="ECO:0000313" key="11">
    <source>
        <dbReference type="EMBL" id="ORY90809.1"/>
    </source>
</evidence>
<keyword evidence="8" id="KW-0472">Membrane</keyword>
<proteinExistence type="inferred from homology"/>
<dbReference type="InterPro" id="IPR038552">
    <property type="entry name" value="Tim21_IMS_sf"/>
</dbReference>
<keyword evidence="6" id="KW-1133">Transmembrane helix</keyword>
<keyword evidence="9" id="KW-0813">Transport</keyword>
<sequence>MSARLLQRTLRTQTRLLSTKTTPPPPPPDPHPILSQINLAGQSTRAGGDQPNVGPFPLPPGDRDAQVRAAGRKWRELNGSEKVGVAATQTSSLVVVLAGGVLAALVLYSTGTELWSEASPTRIFEDCVDRVRASEELQSMLLPPLTFHGAPSSSRMRRNRRISSSLTVDADGSERMIVRFWVEGQMPDNGEEKYWWDTVKEWVGPLIWEDSTKPGSYVPTPTHPKPSPPPPPPEPAQTWGGWVAGGLSSVFGGLVPRTKVGEHGQPTTGGAALFRRARKPALGEFSTGEAVAELKKDPATGHFVYQQLYVSIPDARHPNAYRINIPTDIVEPGEKGLDRLRFWRRSKTVVA</sequence>
<feature type="compositionally biased region" description="Pro residues" evidence="10">
    <location>
        <begin position="221"/>
        <end position="235"/>
    </location>
</feature>
<keyword evidence="5" id="KW-0809">Transit peptide</keyword>
<dbReference type="STRING" id="106004.A0A1Y2G1M3"/>
<dbReference type="GO" id="GO:0005744">
    <property type="term" value="C:TIM23 mitochondrial import inner membrane translocase complex"/>
    <property type="evidence" value="ECO:0007669"/>
    <property type="project" value="UniProtKB-UniRule"/>
</dbReference>
<comment type="subcellular location">
    <subcellularLocation>
        <location evidence="9">Mitochondrion inner membrane</location>
        <topology evidence="9">Single-pass membrane protein</topology>
    </subcellularLocation>
    <subcellularLocation>
        <location evidence="1">Mitochondrion membrane</location>
        <topology evidence="1">Single-pass membrane protein</topology>
    </subcellularLocation>
</comment>
<evidence type="ECO:0000256" key="7">
    <source>
        <dbReference type="ARBA" id="ARBA00023128"/>
    </source>
</evidence>
<evidence type="ECO:0000256" key="1">
    <source>
        <dbReference type="ARBA" id="ARBA00004304"/>
    </source>
</evidence>
<dbReference type="AlphaFoldDB" id="A0A1Y2G1M3"/>
<keyword evidence="4" id="KW-0812">Transmembrane</keyword>
<dbReference type="Proteomes" id="UP000193467">
    <property type="component" value="Unassembled WGS sequence"/>
</dbReference>
<keyword evidence="9" id="KW-0811">Translocation</keyword>
<evidence type="ECO:0000256" key="6">
    <source>
        <dbReference type="ARBA" id="ARBA00022989"/>
    </source>
</evidence>
<keyword evidence="9" id="KW-0653">Protein transport</keyword>
<keyword evidence="12" id="KW-1185">Reference proteome</keyword>
<feature type="compositionally biased region" description="Low complexity" evidence="10">
    <location>
        <begin position="10"/>
        <end position="21"/>
    </location>
</feature>
<dbReference type="InParanoid" id="A0A1Y2G1M3"/>
<comment type="subunit">
    <text evidence="9">Component of the TIM23 complex.</text>
</comment>
<evidence type="ECO:0000256" key="5">
    <source>
        <dbReference type="ARBA" id="ARBA00022946"/>
    </source>
</evidence>
<dbReference type="Gene3D" id="3.10.450.320">
    <property type="entry name" value="Mitochondrial import inner membrane translocase subunit Tim21"/>
    <property type="match status" value="1"/>
</dbReference>
<comment type="function">
    <text evidence="9">Essential component of the TIM23 complex, a complex that mediates the translocation of transit peptide-containing proteins across the mitochondrial inner membrane.</text>
</comment>
<feature type="compositionally biased region" description="Pro residues" evidence="10">
    <location>
        <begin position="22"/>
        <end position="31"/>
    </location>
</feature>
<evidence type="ECO:0000256" key="9">
    <source>
        <dbReference type="RuleBase" id="RU367142"/>
    </source>
</evidence>
<evidence type="ECO:0000256" key="4">
    <source>
        <dbReference type="ARBA" id="ARBA00022692"/>
    </source>
</evidence>
<evidence type="ECO:0000256" key="2">
    <source>
        <dbReference type="ARBA" id="ARBA00010867"/>
    </source>
</evidence>
<comment type="caution">
    <text evidence="11">The sequence shown here is derived from an EMBL/GenBank/DDBJ whole genome shotgun (WGS) entry which is preliminary data.</text>
</comment>
<keyword evidence="9" id="KW-0999">Mitochondrion inner membrane</keyword>
<feature type="compositionally biased region" description="Polar residues" evidence="10">
    <location>
        <begin position="35"/>
        <end position="45"/>
    </location>
</feature>
<name>A0A1Y2G1M3_9BASI</name>
<organism evidence="11 12">
    <name type="scientific">Leucosporidium creatinivorum</name>
    <dbReference type="NCBI Taxonomy" id="106004"/>
    <lineage>
        <taxon>Eukaryota</taxon>
        <taxon>Fungi</taxon>
        <taxon>Dikarya</taxon>
        <taxon>Basidiomycota</taxon>
        <taxon>Pucciniomycotina</taxon>
        <taxon>Microbotryomycetes</taxon>
        <taxon>Leucosporidiales</taxon>
        <taxon>Leucosporidium</taxon>
    </lineage>
</organism>
<evidence type="ECO:0000256" key="10">
    <source>
        <dbReference type="SAM" id="MobiDB-lite"/>
    </source>
</evidence>
<keyword evidence="7 9" id="KW-0496">Mitochondrion</keyword>
<dbReference type="GO" id="GO:0030150">
    <property type="term" value="P:protein import into mitochondrial matrix"/>
    <property type="evidence" value="ECO:0007669"/>
    <property type="project" value="UniProtKB-UniRule"/>
</dbReference>
<gene>
    <name evidence="11" type="ORF">BCR35DRAFT_320293</name>
</gene>
<comment type="similarity">
    <text evidence="2 9">Belongs to the TIM21 family.</text>
</comment>
<accession>A0A1Y2G1M3</accession>
<dbReference type="InterPro" id="IPR013261">
    <property type="entry name" value="Tim21"/>
</dbReference>
<dbReference type="PANTHER" id="PTHR13032:SF6">
    <property type="entry name" value="MITOCHONDRIAL IMPORT INNER MEMBRANE TRANSLOCASE SUBUNIT TIM21"/>
    <property type="match status" value="1"/>
</dbReference>
<dbReference type="PANTHER" id="PTHR13032">
    <property type="entry name" value="MITOCHONDRIAL IMPORT INNER MEMBRANE TRANSLOCASE SUBUNIT TIM21"/>
    <property type="match status" value="1"/>
</dbReference>
<evidence type="ECO:0000256" key="8">
    <source>
        <dbReference type="ARBA" id="ARBA00023136"/>
    </source>
</evidence>
<dbReference type="OrthoDB" id="436405at2759"/>